<name>A0ABN2TEI7_9ACTN</name>
<dbReference type="EMBL" id="BAAAQM010000094">
    <property type="protein sequence ID" value="GAA2006923.1"/>
    <property type="molecule type" value="Genomic_DNA"/>
</dbReference>
<organism evidence="12 13">
    <name type="scientific">Catenulispora subtropica</name>
    <dbReference type="NCBI Taxonomy" id="450798"/>
    <lineage>
        <taxon>Bacteria</taxon>
        <taxon>Bacillati</taxon>
        <taxon>Actinomycetota</taxon>
        <taxon>Actinomycetes</taxon>
        <taxon>Catenulisporales</taxon>
        <taxon>Catenulisporaceae</taxon>
        <taxon>Catenulispora</taxon>
    </lineage>
</organism>
<dbReference type="InterPro" id="IPR011527">
    <property type="entry name" value="ABC1_TM_dom"/>
</dbReference>
<feature type="transmembrane region" description="Helical" evidence="9">
    <location>
        <begin position="178"/>
        <end position="199"/>
    </location>
</feature>
<keyword evidence="5 9" id="KW-1133">Transmembrane helix</keyword>
<feature type="coiled-coil region" evidence="7">
    <location>
        <begin position="260"/>
        <end position="287"/>
    </location>
</feature>
<protein>
    <recommendedName>
        <fullName evidence="14">ABC transporter, CydDC cysteine exporter (CydDC-E) family, permease/ATP-binding protein CydC</fullName>
    </recommendedName>
</protein>
<dbReference type="InterPro" id="IPR027417">
    <property type="entry name" value="P-loop_NTPase"/>
</dbReference>
<feature type="compositionally biased region" description="Low complexity" evidence="8">
    <location>
        <begin position="22"/>
        <end position="39"/>
    </location>
</feature>
<dbReference type="InterPro" id="IPR039421">
    <property type="entry name" value="Type_1_exporter"/>
</dbReference>
<dbReference type="InterPro" id="IPR003439">
    <property type="entry name" value="ABC_transporter-like_ATP-bd"/>
</dbReference>
<dbReference type="InterPro" id="IPR014223">
    <property type="entry name" value="ABC_CydC/D"/>
</dbReference>
<evidence type="ECO:0000259" key="10">
    <source>
        <dbReference type="PROSITE" id="PS50893"/>
    </source>
</evidence>
<evidence type="ECO:0000256" key="3">
    <source>
        <dbReference type="ARBA" id="ARBA00022741"/>
    </source>
</evidence>
<dbReference type="Gene3D" id="1.20.1560.10">
    <property type="entry name" value="ABC transporter type 1, transmembrane domain"/>
    <property type="match status" value="1"/>
</dbReference>
<evidence type="ECO:0000313" key="12">
    <source>
        <dbReference type="EMBL" id="GAA2006923.1"/>
    </source>
</evidence>
<keyword evidence="4" id="KW-0067">ATP-binding</keyword>
<evidence type="ECO:0000256" key="1">
    <source>
        <dbReference type="ARBA" id="ARBA00004651"/>
    </source>
</evidence>
<evidence type="ECO:0000256" key="2">
    <source>
        <dbReference type="ARBA" id="ARBA00022692"/>
    </source>
</evidence>
<dbReference type="SUPFAM" id="SSF52540">
    <property type="entry name" value="P-loop containing nucleoside triphosphate hydrolases"/>
    <property type="match status" value="1"/>
</dbReference>
<dbReference type="PROSITE" id="PS50893">
    <property type="entry name" value="ABC_TRANSPORTER_2"/>
    <property type="match status" value="1"/>
</dbReference>
<keyword evidence="6 9" id="KW-0472">Membrane</keyword>
<dbReference type="NCBIfam" id="TIGR02868">
    <property type="entry name" value="CydC"/>
    <property type="match status" value="1"/>
</dbReference>
<accession>A0ABN2TEI7</accession>
<feature type="region of interest" description="Disordered" evidence="8">
    <location>
        <begin position="10"/>
        <end position="48"/>
    </location>
</feature>
<dbReference type="InterPro" id="IPR036640">
    <property type="entry name" value="ABC1_TM_sf"/>
</dbReference>
<dbReference type="Proteomes" id="UP001499854">
    <property type="component" value="Unassembled WGS sequence"/>
</dbReference>
<feature type="transmembrane region" description="Helical" evidence="9">
    <location>
        <begin position="63"/>
        <end position="87"/>
    </location>
</feature>
<comment type="subcellular location">
    <subcellularLocation>
        <location evidence="1">Cell membrane</location>
        <topology evidence="1">Multi-pass membrane protein</topology>
    </subcellularLocation>
</comment>
<dbReference type="Gene3D" id="3.40.50.300">
    <property type="entry name" value="P-loop containing nucleotide triphosphate hydrolases"/>
    <property type="match status" value="1"/>
</dbReference>
<comment type="caution">
    <text evidence="12">The sequence shown here is derived from an EMBL/GenBank/DDBJ whole genome shotgun (WGS) entry which is preliminary data.</text>
</comment>
<dbReference type="PROSITE" id="PS50929">
    <property type="entry name" value="ABC_TM1F"/>
    <property type="match status" value="1"/>
</dbReference>
<evidence type="ECO:0000259" key="11">
    <source>
        <dbReference type="PROSITE" id="PS50929"/>
    </source>
</evidence>
<dbReference type="InterPro" id="IPR003593">
    <property type="entry name" value="AAA+_ATPase"/>
</dbReference>
<feature type="domain" description="ABC transmembrane type-1" evidence="11">
    <location>
        <begin position="64"/>
        <end position="347"/>
    </location>
</feature>
<feature type="transmembrane region" description="Helical" evidence="9">
    <location>
        <begin position="205"/>
        <end position="226"/>
    </location>
</feature>
<feature type="transmembrane region" description="Helical" evidence="9">
    <location>
        <begin position="93"/>
        <end position="113"/>
    </location>
</feature>
<evidence type="ECO:0008006" key="14">
    <source>
        <dbReference type="Google" id="ProtNLM"/>
    </source>
</evidence>
<dbReference type="PANTHER" id="PTHR24221">
    <property type="entry name" value="ATP-BINDING CASSETTE SUB-FAMILY B"/>
    <property type="match status" value="1"/>
</dbReference>
<evidence type="ECO:0000256" key="7">
    <source>
        <dbReference type="SAM" id="Coils"/>
    </source>
</evidence>
<keyword evidence="3" id="KW-0547">Nucleotide-binding</keyword>
<dbReference type="InterPro" id="IPR017871">
    <property type="entry name" value="ABC_transporter-like_CS"/>
</dbReference>
<dbReference type="CDD" id="cd03228">
    <property type="entry name" value="ABCC_MRP_Like"/>
    <property type="match status" value="1"/>
</dbReference>
<dbReference type="PROSITE" id="PS00211">
    <property type="entry name" value="ABC_TRANSPORTER_1"/>
    <property type="match status" value="1"/>
</dbReference>
<evidence type="ECO:0000256" key="5">
    <source>
        <dbReference type="ARBA" id="ARBA00022989"/>
    </source>
</evidence>
<dbReference type="RefSeq" id="WP_344663070.1">
    <property type="nucleotide sequence ID" value="NZ_BAAAQM010000094.1"/>
</dbReference>
<proteinExistence type="predicted"/>
<evidence type="ECO:0000256" key="8">
    <source>
        <dbReference type="SAM" id="MobiDB-lite"/>
    </source>
</evidence>
<dbReference type="Pfam" id="PF00005">
    <property type="entry name" value="ABC_tran"/>
    <property type="match status" value="1"/>
</dbReference>
<feature type="transmembrane region" description="Helical" evidence="9">
    <location>
        <begin position="284"/>
        <end position="306"/>
    </location>
</feature>
<dbReference type="PANTHER" id="PTHR24221:SF590">
    <property type="entry name" value="COMPONENT LINKED WITH THE ASSEMBLY OF CYTOCHROME' TRANSPORT TRANSMEMBRANE ATP-BINDING PROTEIN ABC TRANSPORTER CYDD-RELATED"/>
    <property type="match status" value="1"/>
</dbReference>
<evidence type="ECO:0000256" key="9">
    <source>
        <dbReference type="SAM" id="Phobius"/>
    </source>
</evidence>
<feature type="domain" description="ABC transporter" evidence="10">
    <location>
        <begin position="382"/>
        <end position="602"/>
    </location>
</feature>
<keyword evidence="2 9" id="KW-0812">Transmembrane</keyword>
<evidence type="ECO:0000256" key="6">
    <source>
        <dbReference type="ARBA" id="ARBA00023136"/>
    </source>
</evidence>
<evidence type="ECO:0000256" key="4">
    <source>
        <dbReference type="ARBA" id="ARBA00022840"/>
    </source>
</evidence>
<sequence length="602" mass="62143">MSTQENIAALARGSGHGGASGPSGASGSAGGDAQPDAGGLTPRSPTTVNTTVNTLIRGHRRELAVALLLGVVASACAIGLAATSGWLISKAALRPPILSLEVAIAAVQAFGLGRAAARYAERLASHDAALRVLAALRVRLYQGLERVAPAGLPERERGDLLARLVADVDALQDLLLRILLPAAVAVTVSGASVAFIAAVLPAAGALLACGVLIVAVAAPGLSHLIARRAERRLLTDRGRLASAVVDLYEGMPELVVNGAAQRRLTAIAELEDRLVRAERRSARAVGAGSALTVLGGGLTVLAMALLGLDAVRAGRLDGVMLAVLVLTPLALFEALSPLPEAARAVPRVRAAARRVFEIVDAPDPTPAPNTPVDVHWGPDSRLTVHDASFAWPGAEPVVEHVDLTLGAGRRLALTGPSGAGKSTVISGLLRFLDPVSGSVRIDGVDLRHLDPARLRSLIGWCGQDAQLFDTTLRENLLVGDPAADDAKLWSVLRTVRLDGWAASLPQGLDTPVGVLGDAVSGGERQRIALARTLLADTPIIVLDEPTAHLDAATADEVSADLLRATAGRTVLWSTHRPEVLCAVDGAVELATRSTSAPRATPR</sequence>
<keyword evidence="7" id="KW-0175">Coiled coil</keyword>
<dbReference type="SUPFAM" id="SSF90123">
    <property type="entry name" value="ABC transporter transmembrane region"/>
    <property type="match status" value="1"/>
</dbReference>
<gene>
    <name evidence="12" type="ORF">GCM10009838_86590</name>
</gene>
<keyword evidence="13" id="KW-1185">Reference proteome</keyword>
<dbReference type="SMART" id="SM00382">
    <property type="entry name" value="AAA"/>
    <property type="match status" value="1"/>
</dbReference>
<reference evidence="12 13" key="1">
    <citation type="journal article" date="2019" name="Int. J. Syst. Evol. Microbiol.">
        <title>The Global Catalogue of Microorganisms (GCM) 10K type strain sequencing project: providing services to taxonomists for standard genome sequencing and annotation.</title>
        <authorList>
            <consortium name="The Broad Institute Genomics Platform"/>
            <consortium name="The Broad Institute Genome Sequencing Center for Infectious Disease"/>
            <person name="Wu L."/>
            <person name="Ma J."/>
        </authorList>
    </citation>
    <scope>NUCLEOTIDE SEQUENCE [LARGE SCALE GENOMIC DNA]</scope>
    <source>
        <strain evidence="12 13">JCM 16013</strain>
    </source>
</reference>
<evidence type="ECO:0000313" key="13">
    <source>
        <dbReference type="Proteomes" id="UP001499854"/>
    </source>
</evidence>